<name>A0A5M9HAS1_9SPHI</name>
<dbReference type="Proteomes" id="UP000322918">
    <property type="component" value="Unassembled WGS sequence"/>
</dbReference>
<dbReference type="SUPFAM" id="SSF52980">
    <property type="entry name" value="Restriction endonuclease-like"/>
    <property type="match status" value="1"/>
</dbReference>
<proteinExistence type="predicted"/>
<evidence type="ECO:0000313" key="2">
    <source>
        <dbReference type="EMBL" id="KAA8484046.1"/>
    </source>
</evidence>
<sequence>MLRHARTFGKIYYGDILDGDTYGAARSARDRDRLRMQVLEAIGWKMWQVWSTDWFRNPERELRRLAEAKEGARAQAATDDIIEEELQKEMAALIREEVQEVEVLLPVYEFAELPGEIASMELE</sequence>
<reference evidence="2 3" key="1">
    <citation type="submission" date="2019-09" db="EMBL/GenBank/DDBJ databases">
        <title>Pararcticibacter amylolyticus gen. nov., sp. nov., isolated from a rottenly hemp rope, and reclassification of Pedobacter tournemirensis as Pararcticibacter tournemirensis comb. nov.</title>
        <authorList>
            <person name="Cai Y."/>
        </authorList>
    </citation>
    <scope>NUCLEOTIDE SEQUENCE [LARGE SCALE GENOMIC DNA]</scope>
    <source>
        <strain evidence="2 3">TF5-37.2-LB10</strain>
    </source>
</reference>
<dbReference type="RefSeq" id="WP_141815834.1">
    <property type="nucleotide sequence ID" value="NZ_VFPL01000001.1"/>
</dbReference>
<evidence type="ECO:0000313" key="3">
    <source>
        <dbReference type="Proteomes" id="UP000322918"/>
    </source>
</evidence>
<evidence type="ECO:0000259" key="1">
    <source>
        <dbReference type="Pfam" id="PF18741"/>
    </source>
</evidence>
<protein>
    <recommendedName>
        <fullName evidence="1">Restriction endonuclease type II-like domain-containing protein</fullName>
    </recommendedName>
</protein>
<dbReference type="InterPro" id="IPR011335">
    <property type="entry name" value="Restrct_endonuc-II-like"/>
</dbReference>
<organism evidence="2 3">
    <name type="scientific">Arcticibacter tournemirensis</name>
    <dbReference type="NCBI Taxonomy" id="699437"/>
    <lineage>
        <taxon>Bacteria</taxon>
        <taxon>Pseudomonadati</taxon>
        <taxon>Bacteroidota</taxon>
        <taxon>Sphingobacteriia</taxon>
        <taxon>Sphingobacteriales</taxon>
        <taxon>Sphingobacteriaceae</taxon>
        <taxon>Arcticibacter</taxon>
    </lineage>
</organism>
<dbReference type="EMBL" id="VWNE01000009">
    <property type="protein sequence ID" value="KAA8484046.1"/>
    <property type="molecule type" value="Genomic_DNA"/>
</dbReference>
<gene>
    <name evidence="2" type="ORF">F1649_06780</name>
</gene>
<comment type="caution">
    <text evidence="2">The sequence shown here is derived from an EMBL/GenBank/DDBJ whole genome shotgun (WGS) entry which is preliminary data.</text>
</comment>
<accession>A0A5M9HAS1</accession>
<feature type="domain" description="Restriction endonuclease type II-like" evidence="1">
    <location>
        <begin position="17"/>
        <end position="67"/>
    </location>
</feature>
<dbReference type="AlphaFoldDB" id="A0A5M9HAS1"/>
<dbReference type="InterPro" id="IPR049468">
    <property type="entry name" value="Restrct_endonuc-II-like_dom"/>
</dbReference>
<keyword evidence="3" id="KW-1185">Reference proteome</keyword>
<dbReference type="Pfam" id="PF18741">
    <property type="entry name" value="MTES_1575"/>
    <property type="match status" value="1"/>
</dbReference>